<evidence type="ECO:0000256" key="1">
    <source>
        <dbReference type="SAM" id="MobiDB-lite"/>
    </source>
</evidence>
<proteinExistence type="predicted"/>
<feature type="region of interest" description="Disordered" evidence="1">
    <location>
        <begin position="88"/>
        <end position="112"/>
    </location>
</feature>
<dbReference type="EMBL" id="JAQQWK010000003">
    <property type="protein sequence ID" value="KAK8044254.1"/>
    <property type="molecule type" value="Genomic_DNA"/>
</dbReference>
<organism evidence="2 3">
    <name type="scientific">Apiospora rasikravindrae</name>
    <dbReference type="NCBI Taxonomy" id="990691"/>
    <lineage>
        <taxon>Eukaryota</taxon>
        <taxon>Fungi</taxon>
        <taxon>Dikarya</taxon>
        <taxon>Ascomycota</taxon>
        <taxon>Pezizomycotina</taxon>
        <taxon>Sordariomycetes</taxon>
        <taxon>Xylariomycetidae</taxon>
        <taxon>Amphisphaeriales</taxon>
        <taxon>Apiosporaceae</taxon>
        <taxon>Apiospora</taxon>
    </lineage>
</organism>
<keyword evidence="3" id="KW-1185">Reference proteome</keyword>
<sequence>MNKPTPSTKVAKPDKQPKEINMDIVALRLGDKIFCVSRNAIVWCKYIRDILERADEHIPRAISLEPAVSDDFREKALAYHQKSTVEHNNATTAAADAGGVVGGNTEGSAQDP</sequence>
<reference evidence="2 3" key="1">
    <citation type="submission" date="2023-01" db="EMBL/GenBank/DDBJ databases">
        <title>Analysis of 21 Apiospora genomes using comparative genomics revels a genus with tremendous synthesis potential of carbohydrate active enzymes and secondary metabolites.</title>
        <authorList>
            <person name="Sorensen T."/>
        </authorList>
    </citation>
    <scope>NUCLEOTIDE SEQUENCE [LARGE SCALE GENOMIC DNA]</scope>
    <source>
        <strain evidence="2 3">CBS 33761</strain>
    </source>
</reference>
<gene>
    <name evidence="2" type="ORF">PG993_004278</name>
</gene>
<evidence type="ECO:0000313" key="3">
    <source>
        <dbReference type="Proteomes" id="UP001444661"/>
    </source>
</evidence>
<dbReference type="Proteomes" id="UP001444661">
    <property type="component" value="Unassembled WGS sequence"/>
</dbReference>
<accession>A0ABR1TEQ4</accession>
<feature type="compositionally biased region" description="Low complexity" evidence="1">
    <location>
        <begin position="88"/>
        <end position="98"/>
    </location>
</feature>
<comment type="caution">
    <text evidence="2">The sequence shown here is derived from an EMBL/GenBank/DDBJ whole genome shotgun (WGS) entry which is preliminary data.</text>
</comment>
<evidence type="ECO:0000313" key="2">
    <source>
        <dbReference type="EMBL" id="KAK8044254.1"/>
    </source>
</evidence>
<name>A0ABR1TEQ4_9PEZI</name>
<protein>
    <submittedName>
        <fullName evidence="2">Uncharacterized protein</fullName>
    </submittedName>
</protein>